<evidence type="ECO:0000313" key="2">
    <source>
        <dbReference type="Proteomes" id="UP000201613"/>
    </source>
</evidence>
<dbReference type="AlphaFoldDB" id="A0A238LJW5"/>
<gene>
    <name evidence="1" type="ORF">LOM8899_03421</name>
</gene>
<protein>
    <submittedName>
        <fullName evidence="1">Uncharacterized protein</fullName>
    </submittedName>
</protein>
<evidence type="ECO:0000313" key="1">
    <source>
        <dbReference type="EMBL" id="SMY09256.1"/>
    </source>
</evidence>
<dbReference type="Proteomes" id="UP000201613">
    <property type="component" value="Unassembled WGS sequence"/>
</dbReference>
<proteinExistence type="predicted"/>
<dbReference type="RefSeq" id="WP_093993448.1">
    <property type="nucleotide sequence ID" value="NZ_FXZK01000008.1"/>
</dbReference>
<reference evidence="1 2" key="1">
    <citation type="submission" date="2017-05" db="EMBL/GenBank/DDBJ databases">
        <authorList>
            <person name="Song R."/>
            <person name="Chenine A.L."/>
            <person name="Ruprecht R.M."/>
        </authorList>
    </citation>
    <scope>NUCLEOTIDE SEQUENCE [LARGE SCALE GENOMIC DNA]</scope>
    <source>
        <strain evidence="1 2">CECT 8899</strain>
    </source>
</reference>
<organism evidence="1 2">
    <name type="scientific">Flavimaricola marinus</name>
    <dbReference type="NCBI Taxonomy" id="1819565"/>
    <lineage>
        <taxon>Bacteria</taxon>
        <taxon>Pseudomonadati</taxon>
        <taxon>Pseudomonadota</taxon>
        <taxon>Alphaproteobacteria</taxon>
        <taxon>Rhodobacterales</taxon>
        <taxon>Paracoccaceae</taxon>
        <taxon>Flavimaricola</taxon>
    </lineage>
</organism>
<keyword evidence="2" id="KW-1185">Reference proteome</keyword>
<dbReference type="OrthoDB" id="7876323at2"/>
<name>A0A238LJW5_9RHOB</name>
<sequence length="107" mass="12449">MSEDAAKEKKPAPAVDPFDEFKEMLAEQSERQGRLRHVQQFLNSPMFFDLRDQPMVVSDPPEVIEERKNDLDYRIRVLESLISLLIEERDSLDKTISTQDQVQEAAE</sequence>
<accession>A0A238LJW5</accession>
<dbReference type="EMBL" id="FXZK01000008">
    <property type="protein sequence ID" value="SMY09256.1"/>
    <property type="molecule type" value="Genomic_DNA"/>
</dbReference>